<protein>
    <submittedName>
        <fullName evidence="1">Uncharacterized protein</fullName>
    </submittedName>
</protein>
<dbReference type="Proteomes" id="UP001642464">
    <property type="component" value="Unassembled WGS sequence"/>
</dbReference>
<accession>A0ABP0MH57</accession>
<proteinExistence type="predicted"/>
<keyword evidence="2" id="KW-1185">Reference proteome</keyword>
<comment type="caution">
    <text evidence="1">The sequence shown here is derived from an EMBL/GenBank/DDBJ whole genome shotgun (WGS) entry which is preliminary data.</text>
</comment>
<reference evidence="1 2" key="1">
    <citation type="submission" date="2024-02" db="EMBL/GenBank/DDBJ databases">
        <authorList>
            <person name="Chen Y."/>
            <person name="Shah S."/>
            <person name="Dougan E. K."/>
            <person name="Thang M."/>
            <person name="Chan C."/>
        </authorList>
    </citation>
    <scope>NUCLEOTIDE SEQUENCE [LARGE SCALE GENOMIC DNA]</scope>
</reference>
<gene>
    <name evidence="1" type="ORF">SCF082_LOCUS27980</name>
</gene>
<name>A0ABP0MH57_9DINO</name>
<sequence>MASPSELWNERRCTGIGWVKLDTDRQKPAQPDGAVRADAAPPEVRCIGRSFQGSCDQRAGWSEVDDHTWAVVCGGTFRMMMHRPSTVAETDPIQPLLWQCEGVSFRIERVPQQHEAPVPSQREAHNAHSNETDIEDVTVESEDVMAHLARGTLAVASRARAIVTFWGSERKSPQSLSPGSFAMDVAKASRRICAQAGKISRRSVEQARQVVFFPLRLYAASGAPKTGQDPS</sequence>
<organism evidence="1 2">
    <name type="scientific">Durusdinium trenchii</name>
    <dbReference type="NCBI Taxonomy" id="1381693"/>
    <lineage>
        <taxon>Eukaryota</taxon>
        <taxon>Sar</taxon>
        <taxon>Alveolata</taxon>
        <taxon>Dinophyceae</taxon>
        <taxon>Suessiales</taxon>
        <taxon>Symbiodiniaceae</taxon>
        <taxon>Durusdinium</taxon>
    </lineage>
</organism>
<evidence type="ECO:0000313" key="1">
    <source>
        <dbReference type="EMBL" id="CAK9050830.1"/>
    </source>
</evidence>
<evidence type="ECO:0000313" key="2">
    <source>
        <dbReference type="Proteomes" id="UP001642464"/>
    </source>
</evidence>
<dbReference type="EMBL" id="CAXAMM010021913">
    <property type="protein sequence ID" value="CAK9050830.1"/>
    <property type="molecule type" value="Genomic_DNA"/>
</dbReference>